<protein>
    <submittedName>
        <fullName evidence="3">SDR family oxidoreductase</fullName>
    </submittedName>
</protein>
<gene>
    <name evidence="3" type="ORF">HLB23_07095</name>
</gene>
<dbReference type="PRINTS" id="PR00081">
    <property type="entry name" value="GDHRDH"/>
</dbReference>
<dbReference type="Pfam" id="PF13561">
    <property type="entry name" value="adh_short_C2"/>
    <property type="match status" value="1"/>
</dbReference>
<name>A0A849BU04_9NOCA</name>
<evidence type="ECO:0000256" key="1">
    <source>
        <dbReference type="ARBA" id="ARBA00006484"/>
    </source>
</evidence>
<dbReference type="AlphaFoldDB" id="A0A849BU04"/>
<dbReference type="EMBL" id="JABELX010000003">
    <property type="protein sequence ID" value="NNH69634.1"/>
    <property type="molecule type" value="Genomic_DNA"/>
</dbReference>
<dbReference type="SUPFAM" id="SSF51735">
    <property type="entry name" value="NAD(P)-binding Rossmann-fold domains"/>
    <property type="match status" value="1"/>
</dbReference>
<evidence type="ECO:0000313" key="3">
    <source>
        <dbReference type="EMBL" id="NNH69634.1"/>
    </source>
</evidence>
<dbReference type="InterPro" id="IPR036291">
    <property type="entry name" value="NAD(P)-bd_dom_sf"/>
</dbReference>
<accession>A0A849BU04</accession>
<dbReference type="PANTHER" id="PTHR24321:SF8">
    <property type="entry name" value="ESTRADIOL 17-BETA-DEHYDROGENASE 8-RELATED"/>
    <property type="match status" value="1"/>
</dbReference>
<evidence type="ECO:0000256" key="2">
    <source>
        <dbReference type="ARBA" id="ARBA00023002"/>
    </source>
</evidence>
<proteinExistence type="inferred from homology"/>
<dbReference type="PRINTS" id="PR00080">
    <property type="entry name" value="SDRFAMILY"/>
</dbReference>
<dbReference type="FunFam" id="3.40.50.720:FF:000084">
    <property type="entry name" value="Short-chain dehydrogenase reductase"/>
    <property type="match status" value="1"/>
</dbReference>
<dbReference type="CDD" id="cd05233">
    <property type="entry name" value="SDR_c"/>
    <property type="match status" value="1"/>
</dbReference>
<sequence length="266" mass="27166">MGDVTMHPHRFDGRTAVVTGAASGIGAAIAAALIAEGAQVVGLDIDESGVREQAADLGDAFLPVTADVTVEAEVAAGIGVAAERFGGLDIAFNVAGGSRIGAVTDMAEADWDFTVDLVQKSVFLCTKHEARLMRDGGRGGSIVNISSLDGRIPMPGGSAYSTGKAGVVMFSKNAALELAPHRIRVNTVLPGLVDTPLVAAIMGYEPAKQMFLDRIPLGAAASAEQVAAPCLFLASADASYITGTELVVDGGWEISNFPNLARLAGG</sequence>
<dbReference type="InterPro" id="IPR020904">
    <property type="entry name" value="Sc_DH/Rdtase_CS"/>
</dbReference>
<dbReference type="PANTHER" id="PTHR24321">
    <property type="entry name" value="DEHYDROGENASES, SHORT CHAIN"/>
    <property type="match status" value="1"/>
</dbReference>
<dbReference type="Gene3D" id="3.40.50.720">
    <property type="entry name" value="NAD(P)-binding Rossmann-like Domain"/>
    <property type="match status" value="1"/>
</dbReference>
<comment type="caution">
    <text evidence="3">The sequence shown here is derived from an EMBL/GenBank/DDBJ whole genome shotgun (WGS) entry which is preliminary data.</text>
</comment>
<organism evidence="3 4">
    <name type="scientific">Nocardia uniformis</name>
    <dbReference type="NCBI Taxonomy" id="53432"/>
    <lineage>
        <taxon>Bacteria</taxon>
        <taxon>Bacillati</taxon>
        <taxon>Actinomycetota</taxon>
        <taxon>Actinomycetes</taxon>
        <taxon>Mycobacteriales</taxon>
        <taxon>Nocardiaceae</taxon>
        <taxon>Nocardia</taxon>
    </lineage>
</organism>
<reference evidence="3 4" key="1">
    <citation type="submission" date="2020-05" db="EMBL/GenBank/DDBJ databases">
        <title>MicrobeNet Type strains.</title>
        <authorList>
            <person name="Nicholson A.C."/>
        </authorList>
    </citation>
    <scope>NUCLEOTIDE SEQUENCE [LARGE SCALE GENOMIC DNA]</scope>
    <source>
        <strain evidence="3 4">JCM 3224</strain>
    </source>
</reference>
<dbReference type="Proteomes" id="UP000586827">
    <property type="component" value="Unassembled WGS sequence"/>
</dbReference>
<keyword evidence="4" id="KW-1185">Reference proteome</keyword>
<dbReference type="GO" id="GO:0016491">
    <property type="term" value="F:oxidoreductase activity"/>
    <property type="evidence" value="ECO:0007669"/>
    <property type="project" value="UniProtKB-KW"/>
</dbReference>
<evidence type="ECO:0000313" key="4">
    <source>
        <dbReference type="Proteomes" id="UP000586827"/>
    </source>
</evidence>
<dbReference type="InterPro" id="IPR002347">
    <property type="entry name" value="SDR_fam"/>
</dbReference>
<comment type="similarity">
    <text evidence="1">Belongs to the short-chain dehydrogenases/reductases (SDR) family.</text>
</comment>
<keyword evidence="2" id="KW-0560">Oxidoreductase</keyword>
<dbReference type="PROSITE" id="PS00061">
    <property type="entry name" value="ADH_SHORT"/>
    <property type="match status" value="1"/>
</dbReference>